<feature type="transmembrane region" description="Helical" evidence="8">
    <location>
        <begin position="73"/>
        <end position="90"/>
    </location>
</feature>
<keyword evidence="7 8" id="KW-0472">Membrane</keyword>
<evidence type="ECO:0000313" key="10">
    <source>
        <dbReference type="EMBL" id="PJE38188.1"/>
    </source>
</evidence>
<evidence type="ECO:0000256" key="5">
    <source>
        <dbReference type="ARBA" id="ARBA00022989"/>
    </source>
</evidence>
<feature type="transmembrane region" description="Helical" evidence="8">
    <location>
        <begin position="177"/>
        <end position="200"/>
    </location>
</feature>
<evidence type="ECO:0000256" key="3">
    <source>
        <dbReference type="ARBA" id="ARBA00022449"/>
    </source>
</evidence>
<protein>
    <submittedName>
        <fullName evidence="10">Sodium:proton antiporter</fullName>
    </submittedName>
</protein>
<dbReference type="GO" id="GO:1902600">
    <property type="term" value="P:proton transmembrane transport"/>
    <property type="evidence" value="ECO:0007669"/>
    <property type="project" value="InterPro"/>
</dbReference>
<feature type="transmembrane region" description="Helical" evidence="8">
    <location>
        <begin position="322"/>
        <end position="343"/>
    </location>
</feature>
<dbReference type="PANTHER" id="PTHR32507:SF8">
    <property type="entry name" value="CNH1P"/>
    <property type="match status" value="1"/>
</dbReference>
<comment type="caution">
    <text evidence="10">The sequence shown here is derived from an EMBL/GenBank/DDBJ whole genome shotgun (WGS) entry which is preliminary data.</text>
</comment>
<keyword evidence="4 8" id="KW-0812">Transmembrane</keyword>
<keyword evidence="11" id="KW-1185">Reference proteome</keyword>
<feature type="domain" description="Cation/H+ exchanger transmembrane" evidence="9">
    <location>
        <begin position="41"/>
        <end position="405"/>
    </location>
</feature>
<evidence type="ECO:0000256" key="6">
    <source>
        <dbReference type="ARBA" id="ARBA00023065"/>
    </source>
</evidence>
<dbReference type="AlphaFoldDB" id="A0A2M8J5Y9"/>
<evidence type="ECO:0000256" key="4">
    <source>
        <dbReference type="ARBA" id="ARBA00022692"/>
    </source>
</evidence>
<dbReference type="EMBL" id="PGTB01000004">
    <property type="protein sequence ID" value="PJE38188.1"/>
    <property type="molecule type" value="Genomic_DNA"/>
</dbReference>
<evidence type="ECO:0000256" key="8">
    <source>
        <dbReference type="SAM" id="Phobius"/>
    </source>
</evidence>
<keyword evidence="6" id="KW-0406">Ion transport</keyword>
<proteinExistence type="predicted"/>
<evidence type="ECO:0000313" key="11">
    <source>
        <dbReference type="Proteomes" id="UP000231553"/>
    </source>
</evidence>
<dbReference type="Pfam" id="PF00999">
    <property type="entry name" value="Na_H_Exchanger"/>
    <property type="match status" value="1"/>
</dbReference>
<feature type="transmembrane region" description="Helical" evidence="8">
    <location>
        <begin position="12"/>
        <end position="30"/>
    </location>
</feature>
<keyword evidence="2" id="KW-0813">Transport</keyword>
<feature type="transmembrane region" description="Helical" evidence="8">
    <location>
        <begin position="102"/>
        <end position="125"/>
    </location>
</feature>
<evidence type="ECO:0000256" key="7">
    <source>
        <dbReference type="ARBA" id="ARBA00023136"/>
    </source>
</evidence>
<dbReference type="GO" id="GO:0015297">
    <property type="term" value="F:antiporter activity"/>
    <property type="evidence" value="ECO:0007669"/>
    <property type="project" value="UniProtKB-KW"/>
</dbReference>
<comment type="subcellular location">
    <subcellularLocation>
        <location evidence="1">Cell membrane</location>
        <topology evidence="1">Multi-pass membrane protein</topology>
    </subcellularLocation>
</comment>
<dbReference type="RefSeq" id="WP_100161181.1">
    <property type="nucleotide sequence ID" value="NZ_PGTB01000004.1"/>
</dbReference>
<dbReference type="PANTHER" id="PTHR32507">
    <property type="entry name" value="NA(+)/H(+) ANTIPORTER 1"/>
    <property type="match status" value="1"/>
</dbReference>
<keyword evidence="3" id="KW-0050">Antiport</keyword>
<feature type="transmembrane region" description="Helical" evidence="8">
    <location>
        <begin position="42"/>
        <end position="61"/>
    </location>
</feature>
<feature type="transmembrane region" description="Helical" evidence="8">
    <location>
        <begin position="386"/>
        <end position="411"/>
    </location>
</feature>
<accession>A0A2M8J5Y9</accession>
<feature type="transmembrane region" description="Helical" evidence="8">
    <location>
        <begin position="244"/>
        <end position="274"/>
    </location>
</feature>
<evidence type="ECO:0000259" key="9">
    <source>
        <dbReference type="Pfam" id="PF00999"/>
    </source>
</evidence>
<dbReference type="OrthoDB" id="9810860at2"/>
<feature type="transmembrane region" description="Helical" evidence="8">
    <location>
        <begin position="207"/>
        <end position="232"/>
    </location>
</feature>
<organism evidence="10 11">
    <name type="scientific">Pseudooceanicola lipolyticus</name>
    <dbReference type="NCBI Taxonomy" id="2029104"/>
    <lineage>
        <taxon>Bacteria</taxon>
        <taxon>Pseudomonadati</taxon>
        <taxon>Pseudomonadota</taxon>
        <taxon>Alphaproteobacteria</taxon>
        <taxon>Rhodobacterales</taxon>
        <taxon>Paracoccaceae</taxon>
        <taxon>Pseudooceanicola</taxon>
    </lineage>
</organism>
<feature type="transmembrane region" description="Helical" evidence="8">
    <location>
        <begin position="295"/>
        <end position="316"/>
    </location>
</feature>
<dbReference type="Proteomes" id="UP000231553">
    <property type="component" value="Unassembled WGS sequence"/>
</dbReference>
<dbReference type="GO" id="GO:0005886">
    <property type="term" value="C:plasma membrane"/>
    <property type="evidence" value="ECO:0007669"/>
    <property type="project" value="UniProtKB-SubCell"/>
</dbReference>
<reference evidence="10 11" key="1">
    <citation type="journal article" date="2018" name="Int. J. Syst. Evol. Microbiol.">
        <title>Pseudooceanicola lipolyticus sp. nov., a marine alphaproteobacterium, reclassification of Oceanicola flagellatus as Pseudooceanicola flagellatus comb. nov. and emended description of the genus Pseudooceanicola.</title>
        <authorList>
            <person name="Huang M.-M."/>
            <person name="Guo L.-L."/>
            <person name="Wu Y.-H."/>
            <person name="Lai Q.-L."/>
            <person name="Shao Z.-Z."/>
            <person name="Wang C.-S."/>
            <person name="Wu M."/>
            <person name="Xu X.-W."/>
        </authorList>
    </citation>
    <scope>NUCLEOTIDE SEQUENCE [LARGE SCALE GENOMIC DNA]</scope>
    <source>
        <strain evidence="10 11">157</strain>
    </source>
</reference>
<evidence type="ECO:0000256" key="2">
    <source>
        <dbReference type="ARBA" id="ARBA00022448"/>
    </source>
</evidence>
<name>A0A2M8J5Y9_9RHOB</name>
<gene>
    <name evidence="10" type="ORF">CVM52_03335</name>
</gene>
<dbReference type="InterPro" id="IPR006153">
    <property type="entry name" value="Cation/H_exchanger_TM"/>
</dbReference>
<sequence>MNDGSFFGFEGYHIALGAVGATIILAYWLPRFFSNREPAASGLLILIGMLAFAVVPGLPQIPDPRSNALPWELVAELTVIVALFATGLRIDDLSSLSRWGPTIRLLAITMPLTIFAIALLGYSWAGMTVAGAILLGAVLAPTDPVLAGDVQVGPPLEGNEHPVRFALTTEAAINDGLAFPFVYLGLLVAAEGFAPGTWGLEWIGRDILWRIAVGAAMGAAGGWALGQILFVLPRRAPLADTASGVVALAGVLLCYGTTELVEGYGFIAVAVTGLTVRRVEADHQFHRRLHDFTEAIEHALTAVLLVALGAVLPALLSQLSLASAAIAVALVFLIRPLTGWIALAGSPLKGREHWVVAAYGVRGIGSIYYLAYAAGKVEFWDKEQLWALVGFTILLSTLVHGFTAGMAVGNLQAHGEPDQR</sequence>
<evidence type="ECO:0000256" key="1">
    <source>
        <dbReference type="ARBA" id="ARBA00004651"/>
    </source>
</evidence>
<feature type="transmembrane region" description="Helical" evidence="8">
    <location>
        <begin position="355"/>
        <end position="374"/>
    </location>
</feature>
<keyword evidence="5 8" id="KW-1133">Transmembrane helix</keyword>